<dbReference type="SUPFAM" id="SSF47384">
    <property type="entry name" value="Homodimeric domain of signal transducing histidine kinase"/>
    <property type="match status" value="1"/>
</dbReference>
<reference evidence="8 9" key="1">
    <citation type="submission" date="2020-04" db="EMBL/GenBank/DDBJ databases">
        <authorList>
            <person name="Yin C."/>
        </authorList>
    </citation>
    <scope>NUCLEOTIDE SEQUENCE [LARGE SCALE GENOMIC DNA]</scope>
    <source>
        <strain evidence="8 9">Ae27</strain>
    </source>
</reference>
<dbReference type="PANTHER" id="PTHR43547">
    <property type="entry name" value="TWO-COMPONENT HISTIDINE KINASE"/>
    <property type="match status" value="1"/>
</dbReference>
<feature type="domain" description="Histidine kinase" evidence="6">
    <location>
        <begin position="222"/>
        <end position="442"/>
    </location>
</feature>
<feature type="domain" description="Response regulatory" evidence="7">
    <location>
        <begin position="463"/>
        <end position="579"/>
    </location>
</feature>
<evidence type="ECO:0000313" key="8">
    <source>
        <dbReference type="EMBL" id="NLR63819.1"/>
    </source>
</evidence>
<dbReference type="Gene3D" id="3.30.565.10">
    <property type="entry name" value="Histidine kinase-like ATPase, C-terminal domain"/>
    <property type="match status" value="1"/>
</dbReference>
<dbReference type="PRINTS" id="PR00344">
    <property type="entry name" value="BCTRLSENSOR"/>
</dbReference>
<feature type="transmembrane region" description="Helical" evidence="5">
    <location>
        <begin position="44"/>
        <end position="64"/>
    </location>
</feature>
<evidence type="ECO:0000313" key="9">
    <source>
        <dbReference type="Proteomes" id="UP000570474"/>
    </source>
</evidence>
<dbReference type="Gene3D" id="3.40.50.2300">
    <property type="match status" value="1"/>
</dbReference>
<keyword evidence="5" id="KW-0812">Transmembrane</keyword>
<dbReference type="SUPFAM" id="SSF55874">
    <property type="entry name" value="ATPase domain of HSP90 chaperone/DNA topoisomerase II/histidine kinase"/>
    <property type="match status" value="1"/>
</dbReference>
<dbReference type="CDD" id="cd17546">
    <property type="entry name" value="REC_hyHK_CKI1_RcsC-like"/>
    <property type="match status" value="1"/>
</dbReference>
<feature type="transmembrane region" description="Helical" evidence="5">
    <location>
        <begin position="70"/>
        <end position="89"/>
    </location>
</feature>
<dbReference type="InterPro" id="IPR003594">
    <property type="entry name" value="HATPase_dom"/>
</dbReference>
<organism evidence="8 9">
    <name type="scientific">Chitinophaga varians</name>
    <dbReference type="NCBI Taxonomy" id="2202339"/>
    <lineage>
        <taxon>Bacteria</taxon>
        <taxon>Pseudomonadati</taxon>
        <taxon>Bacteroidota</taxon>
        <taxon>Chitinophagia</taxon>
        <taxon>Chitinophagales</taxon>
        <taxon>Chitinophagaceae</taxon>
        <taxon>Chitinophaga</taxon>
    </lineage>
</organism>
<dbReference type="PROSITE" id="PS50109">
    <property type="entry name" value="HIS_KIN"/>
    <property type="match status" value="1"/>
</dbReference>
<dbReference type="InterPro" id="IPR005467">
    <property type="entry name" value="His_kinase_dom"/>
</dbReference>
<keyword evidence="5" id="KW-0472">Membrane</keyword>
<dbReference type="SMART" id="SM00388">
    <property type="entry name" value="HisKA"/>
    <property type="match status" value="1"/>
</dbReference>
<evidence type="ECO:0000256" key="4">
    <source>
        <dbReference type="PROSITE-ProRule" id="PRU00169"/>
    </source>
</evidence>
<accession>A0A847R9Q8</accession>
<comment type="caution">
    <text evidence="8">The sequence shown here is derived from an EMBL/GenBank/DDBJ whole genome shotgun (WGS) entry which is preliminary data.</text>
</comment>
<proteinExistence type="predicted"/>
<evidence type="ECO:0000259" key="7">
    <source>
        <dbReference type="PROSITE" id="PS50110"/>
    </source>
</evidence>
<dbReference type="PANTHER" id="PTHR43547:SF2">
    <property type="entry name" value="HYBRID SIGNAL TRANSDUCTION HISTIDINE KINASE C"/>
    <property type="match status" value="1"/>
</dbReference>
<gene>
    <name evidence="8" type="ORF">HGH92_05850</name>
</gene>
<dbReference type="SMART" id="SM00387">
    <property type="entry name" value="HATPase_c"/>
    <property type="match status" value="1"/>
</dbReference>
<feature type="transmembrane region" description="Helical" evidence="5">
    <location>
        <begin position="176"/>
        <end position="195"/>
    </location>
</feature>
<keyword evidence="5" id="KW-1133">Transmembrane helix</keyword>
<feature type="transmembrane region" description="Helical" evidence="5">
    <location>
        <begin position="145"/>
        <end position="164"/>
    </location>
</feature>
<protein>
    <recommendedName>
        <fullName evidence="2">histidine kinase</fullName>
        <ecNumber evidence="2">2.7.13.3</ecNumber>
    </recommendedName>
</protein>
<dbReference type="InterPro" id="IPR003661">
    <property type="entry name" value="HisK_dim/P_dom"/>
</dbReference>
<dbReference type="PROSITE" id="PS50110">
    <property type="entry name" value="RESPONSE_REGULATORY"/>
    <property type="match status" value="1"/>
</dbReference>
<dbReference type="RefSeq" id="WP_168869804.1">
    <property type="nucleotide sequence ID" value="NZ_JABAIA010000001.1"/>
</dbReference>
<dbReference type="SMART" id="SM00448">
    <property type="entry name" value="REC"/>
    <property type="match status" value="1"/>
</dbReference>
<sequence>MNVRLNTKKKFIRFKNKTARFVSTIRNIGTTGIEDQDKVKRIKLTNAIGASIAFMILSIAPIGVIFTKNVVIAIAAGVDILFTLSVLVLNHYKKHLTASLVIYFSQCLAVIAFGIILGGLIQLQCVIVFLISILYLLFKEKSLRIVCLISAILTLVILQTIYYLNSVVLQPLGLDTAYIIQSLALVGLLVLILVISRPYVQSHDNNPELERANQFIKVFTYKIAHELRNELNQINLASYLIKKEAAANKQLENISNLIDILRNSSNETKNIVNNVLSMAKIESGQIDAVVLSHFQTASFFEKFIPAYKLLARGKGIQVKLFIDEKMPAVIIGDPLKIGEIVNNLMGNAIKYSHKYSTVYLKIAANEKTYQIEVINKGKMIPKEKIDQIFDPFITFKGNRQTEGTGLGLSLVKNIAETLNGKVAVTNPMPEHTKFSVILPLLAGTQEEIKEEEEDMDIFDFPHNILIADDEDMNCLLLSKVLEDLGCIVKTTSNGQEALNAIEKKLPDLIILDSAMPVLNGEETLNKLKQDSRTKDIPVVIATGDAFAEKQAKLIAAGASAIMSKPIVIKDLAKVLTQHLKHHCDDQLK</sequence>
<dbReference type="Pfam" id="PF02518">
    <property type="entry name" value="HATPase_c"/>
    <property type="match status" value="1"/>
</dbReference>
<feature type="transmembrane region" description="Helical" evidence="5">
    <location>
        <begin position="121"/>
        <end position="138"/>
    </location>
</feature>
<dbReference type="AlphaFoldDB" id="A0A847R9Q8"/>
<feature type="transmembrane region" description="Helical" evidence="5">
    <location>
        <begin position="96"/>
        <end position="115"/>
    </location>
</feature>
<evidence type="ECO:0000256" key="2">
    <source>
        <dbReference type="ARBA" id="ARBA00012438"/>
    </source>
</evidence>
<dbReference type="EMBL" id="JABAIA010000001">
    <property type="protein sequence ID" value="NLR63819.1"/>
    <property type="molecule type" value="Genomic_DNA"/>
</dbReference>
<evidence type="ECO:0000256" key="3">
    <source>
        <dbReference type="ARBA" id="ARBA00022553"/>
    </source>
</evidence>
<evidence type="ECO:0000259" key="6">
    <source>
        <dbReference type="PROSITE" id="PS50109"/>
    </source>
</evidence>
<dbReference type="Pfam" id="PF00512">
    <property type="entry name" value="HisKA"/>
    <property type="match status" value="1"/>
</dbReference>
<name>A0A847R9Q8_9BACT</name>
<dbReference type="Pfam" id="PF00072">
    <property type="entry name" value="Response_reg"/>
    <property type="match status" value="1"/>
</dbReference>
<keyword evidence="9" id="KW-1185">Reference proteome</keyword>
<dbReference type="InterPro" id="IPR011006">
    <property type="entry name" value="CheY-like_superfamily"/>
</dbReference>
<dbReference type="Gene3D" id="1.10.287.130">
    <property type="match status" value="1"/>
</dbReference>
<dbReference type="InterPro" id="IPR001789">
    <property type="entry name" value="Sig_transdc_resp-reg_receiver"/>
</dbReference>
<evidence type="ECO:0000256" key="1">
    <source>
        <dbReference type="ARBA" id="ARBA00000085"/>
    </source>
</evidence>
<dbReference type="InterPro" id="IPR036890">
    <property type="entry name" value="HATPase_C_sf"/>
</dbReference>
<dbReference type="GO" id="GO:0000155">
    <property type="term" value="F:phosphorelay sensor kinase activity"/>
    <property type="evidence" value="ECO:0007669"/>
    <property type="project" value="InterPro"/>
</dbReference>
<dbReference type="InterPro" id="IPR036097">
    <property type="entry name" value="HisK_dim/P_sf"/>
</dbReference>
<keyword evidence="3 4" id="KW-0597">Phosphoprotein</keyword>
<dbReference type="SUPFAM" id="SSF52172">
    <property type="entry name" value="CheY-like"/>
    <property type="match status" value="1"/>
</dbReference>
<dbReference type="EC" id="2.7.13.3" evidence="2"/>
<evidence type="ECO:0000256" key="5">
    <source>
        <dbReference type="SAM" id="Phobius"/>
    </source>
</evidence>
<comment type="catalytic activity">
    <reaction evidence="1">
        <text>ATP + protein L-histidine = ADP + protein N-phospho-L-histidine.</text>
        <dbReference type="EC" id="2.7.13.3"/>
    </reaction>
</comment>
<dbReference type="InterPro" id="IPR004358">
    <property type="entry name" value="Sig_transdc_His_kin-like_C"/>
</dbReference>
<feature type="modified residue" description="4-aspartylphosphate" evidence="4">
    <location>
        <position position="512"/>
    </location>
</feature>
<dbReference type="Proteomes" id="UP000570474">
    <property type="component" value="Unassembled WGS sequence"/>
</dbReference>
<dbReference type="CDD" id="cd00082">
    <property type="entry name" value="HisKA"/>
    <property type="match status" value="1"/>
</dbReference>